<dbReference type="InterPro" id="IPR003265">
    <property type="entry name" value="HhH-GPD_domain"/>
</dbReference>
<sequence length="728" mass="81046">MSQRRSARVQAQPHAIAAKVPGGHTADVAAPAKKRERKAKATADVATTAISYDAPSNDAANGSVPPMPPPPTTPNKRRKVASSLSKPPPMTPTPSAIGFMTSNSVLRPTYSTGDIDDATPPPVDRPAQPNHTNATLVTPRGTQVPPSSSTFDGSPSKPMQKPATTTKCLLDEAVAHLLKVDPTLKPVIDKNHCRVFSPARLAETIDPFRSLTSGIMAQQVSGAAAKSIKNKFIGLFPPESCPTGFPPPDIVAETSIPRLREAGLSQRKAEYIQGLAQKFTSGELTIPLLMNGTDEEVMESLVAVRGLGAWSVEMFMCFGLKRMDVFSTGDLGVQRGMAAHAGKDVAKLKAKGGGKWKYMAEKEMVERAEVYRPYRSLYMWYMWRVEDVDVEAVGGRLTDVHRTPEPTEQSTEIKISSSASWHWSHPLTAAMATTSTRGKHDDYWKLCIRPDYDTAKDVRDKLKDRNYHVSSNMRKDLLSECLRRSNLGILSHHKLTIPELRERIKARKIDTTGFFPKLTTSSRQELLSALEQADLNPKFEHFLQLPPELRNKIYADYYAEFEMPLYAPSQPPLSHTCRQLRQESLPMFYATCEFEIRLRRTRMGPTYRMKRFMISDENVLFLHNTEPKYLATVRHLLVTFEEDPRPLADGPACCLQLGEGGDYNLQLPGPEVSRDPSFDELANDARSQAGAAVRKLVARIVARPEKDKLRREDFFELCEAIALEFKFG</sequence>
<organism evidence="6 7">
    <name type="scientific">Friedmanniomyces endolithicus</name>
    <dbReference type="NCBI Taxonomy" id="329885"/>
    <lineage>
        <taxon>Eukaryota</taxon>
        <taxon>Fungi</taxon>
        <taxon>Dikarya</taxon>
        <taxon>Ascomycota</taxon>
        <taxon>Pezizomycotina</taxon>
        <taxon>Dothideomycetes</taxon>
        <taxon>Dothideomycetidae</taxon>
        <taxon>Mycosphaerellales</taxon>
        <taxon>Teratosphaeriaceae</taxon>
        <taxon>Friedmanniomyces</taxon>
    </lineage>
</organism>
<keyword evidence="6" id="KW-0378">Hydrolase</keyword>
<dbReference type="GO" id="GO:0043916">
    <property type="term" value="F:DNA-7-methylguanine glycosylase activity"/>
    <property type="evidence" value="ECO:0007669"/>
    <property type="project" value="TreeGrafter"/>
</dbReference>
<name>A0AAN6KEN8_9PEZI</name>
<evidence type="ECO:0000256" key="4">
    <source>
        <dbReference type="SAM" id="MobiDB-lite"/>
    </source>
</evidence>
<comment type="similarity">
    <text evidence="1">Belongs to the alkylbase DNA glycosidase AlkA family.</text>
</comment>
<evidence type="ECO:0000256" key="3">
    <source>
        <dbReference type="ARBA" id="ARBA00023204"/>
    </source>
</evidence>
<dbReference type="GO" id="GO:0005634">
    <property type="term" value="C:nucleus"/>
    <property type="evidence" value="ECO:0007669"/>
    <property type="project" value="TreeGrafter"/>
</dbReference>
<keyword evidence="3" id="KW-0234">DNA repair</keyword>
<dbReference type="GO" id="GO:0006307">
    <property type="term" value="P:DNA alkylation repair"/>
    <property type="evidence" value="ECO:0007669"/>
    <property type="project" value="TreeGrafter"/>
</dbReference>
<feature type="compositionally biased region" description="Polar residues" evidence="4">
    <location>
        <begin position="129"/>
        <end position="153"/>
    </location>
</feature>
<dbReference type="FunFam" id="1.10.340.30:FF:000004">
    <property type="entry name" value="DNA-3-methyladenine glycosylase II"/>
    <property type="match status" value="1"/>
</dbReference>
<gene>
    <name evidence="6" type="primary">MAG1_2</name>
    <name evidence="6" type="ORF">LTR91_012882</name>
</gene>
<evidence type="ECO:0000313" key="7">
    <source>
        <dbReference type="Proteomes" id="UP001175353"/>
    </source>
</evidence>
<protein>
    <submittedName>
        <fullName evidence="6">3-methyladenine DNA glycosylase</fullName>
        <ecNumber evidence="6">3.2.2.21</ecNumber>
    </submittedName>
</protein>
<dbReference type="EC" id="3.2.2.21" evidence="6"/>
<accession>A0AAN6KEN8</accession>
<dbReference type="SUPFAM" id="SSF48150">
    <property type="entry name" value="DNA-glycosylase"/>
    <property type="match status" value="1"/>
</dbReference>
<dbReference type="Gene3D" id="1.10.1670.40">
    <property type="match status" value="1"/>
</dbReference>
<evidence type="ECO:0000256" key="1">
    <source>
        <dbReference type="ARBA" id="ARBA00010817"/>
    </source>
</evidence>
<keyword evidence="2" id="KW-0227">DNA damage</keyword>
<feature type="domain" description="HhH-GPD" evidence="5">
    <location>
        <begin position="216"/>
        <end position="387"/>
    </location>
</feature>
<keyword evidence="7" id="KW-1185">Reference proteome</keyword>
<evidence type="ECO:0000259" key="5">
    <source>
        <dbReference type="SMART" id="SM00478"/>
    </source>
</evidence>
<evidence type="ECO:0000313" key="6">
    <source>
        <dbReference type="EMBL" id="KAK0978783.1"/>
    </source>
</evidence>
<dbReference type="PANTHER" id="PTHR43003:SF5">
    <property type="entry name" value="DNA-3-METHYLADENINE GLYCOSYLASE"/>
    <property type="match status" value="1"/>
</dbReference>
<dbReference type="AlphaFoldDB" id="A0AAN6KEN8"/>
<feature type="region of interest" description="Disordered" evidence="4">
    <location>
        <begin position="1"/>
        <end position="162"/>
    </location>
</feature>
<dbReference type="GO" id="GO:0006285">
    <property type="term" value="P:base-excision repair, AP site formation"/>
    <property type="evidence" value="ECO:0007669"/>
    <property type="project" value="TreeGrafter"/>
</dbReference>
<dbReference type="SMART" id="SM00478">
    <property type="entry name" value="ENDO3c"/>
    <property type="match status" value="1"/>
</dbReference>
<dbReference type="GO" id="GO:0032131">
    <property type="term" value="F:alkylated DNA binding"/>
    <property type="evidence" value="ECO:0007669"/>
    <property type="project" value="TreeGrafter"/>
</dbReference>
<keyword evidence="6" id="KW-0326">Glycosidase</keyword>
<comment type="caution">
    <text evidence="6">The sequence shown here is derived from an EMBL/GenBank/DDBJ whole genome shotgun (WGS) entry which is preliminary data.</text>
</comment>
<dbReference type="Gene3D" id="1.10.340.30">
    <property type="entry name" value="Hypothetical protein, domain 2"/>
    <property type="match status" value="1"/>
</dbReference>
<reference evidence="6" key="1">
    <citation type="submission" date="2023-06" db="EMBL/GenBank/DDBJ databases">
        <title>Black Yeasts Isolated from many extreme environments.</title>
        <authorList>
            <person name="Coleine C."/>
            <person name="Stajich J.E."/>
            <person name="Selbmann L."/>
        </authorList>
    </citation>
    <scope>NUCLEOTIDE SEQUENCE</scope>
    <source>
        <strain evidence="6">CCFEE 5200</strain>
    </source>
</reference>
<feature type="compositionally biased region" description="Polar residues" evidence="4">
    <location>
        <begin position="100"/>
        <end position="112"/>
    </location>
</feature>
<dbReference type="Proteomes" id="UP001175353">
    <property type="component" value="Unassembled WGS sequence"/>
</dbReference>
<dbReference type="InterPro" id="IPR051912">
    <property type="entry name" value="Alkylbase_DNA_Glycosylase/TA"/>
</dbReference>
<dbReference type="Pfam" id="PF00730">
    <property type="entry name" value="HhH-GPD"/>
    <property type="match status" value="1"/>
</dbReference>
<dbReference type="GO" id="GO:0008725">
    <property type="term" value="F:DNA-3-methyladenine glycosylase activity"/>
    <property type="evidence" value="ECO:0007669"/>
    <property type="project" value="TreeGrafter"/>
</dbReference>
<evidence type="ECO:0000256" key="2">
    <source>
        <dbReference type="ARBA" id="ARBA00022763"/>
    </source>
</evidence>
<dbReference type="CDD" id="cd00056">
    <property type="entry name" value="ENDO3c"/>
    <property type="match status" value="1"/>
</dbReference>
<dbReference type="GO" id="GO:0032993">
    <property type="term" value="C:protein-DNA complex"/>
    <property type="evidence" value="ECO:0007669"/>
    <property type="project" value="TreeGrafter"/>
</dbReference>
<dbReference type="InterPro" id="IPR011257">
    <property type="entry name" value="DNA_glycosylase"/>
</dbReference>
<proteinExistence type="inferred from homology"/>
<dbReference type="EMBL" id="JAUJLE010000126">
    <property type="protein sequence ID" value="KAK0978783.1"/>
    <property type="molecule type" value="Genomic_DNA"/>
</dbReference>
<dbReference type="PANTHER" id="PTHR43003">
    <property type="entry name" value="DNA-3-METHYLADENINE GLYCOSYLASE"/>
    <property type="match status" value="1"/>
</dbReference>